<dbReference type="Pfam" id="PF13231">
    <property type="entry name" value="PMT_2"/>
    <property type="match status" value="1"/>
</dbReference>
<reference evidence="10 11" key="1">
    <citation type="submission" date="2024-06" db="EMBL/GenBank/DDBJ databases">
        <title>Genomic Encyclopedia of Type Strains, Phase IV (KMG-IV): sequencing the most valuable type-strain genomes for metagenomic binning, comparative biology and taxonomic classification.</title>
        <authorList>
            <person name="Goeker M."/>
        </authorList>
    </citation>
    <scope>NUCLEOTIDE SEQUENCE [LARGE SCALE GENOMIC DNA]</scope>
    <source>
        <strain evidence="10 11">DSM 29388</strain>
    </source>
</reference>
<proteinExistence type="predicted"/>
<feature type="transmembrane region" description="Helical" evidence="8">
    <location>
        <begin position="66"/>
        <end position="87"/>
    </location>
</feature>
<feature type="transmembrane region" description="Helical" evidence="8">
    <location>
        <begin position="284"/>
        <end position="302"/>
    </location>
</feature>
<sequence length="548" mass="64026">MPSKKLILGILLVIFINLLQAFLTPLAEDEAYYWVWSQHLDWGYFDHPPMVAWWISLGYSIFQNELGVRFLSAFMSGMTILLCWKILQPKTKQEEKLFGLILGSCVVFHAFGFLTTPDAPLLFFTVFYLFTLKNFLEKNTWTTMFLIGIAFAGIMYSKYHGILVIGFTLFPILSNLWRNPKFYLAILFSLVLYAPHLNWLYEHDFSPISYHFSERSADEKFEIIKLVNYIGMVFLGCAPFLVYFIWKAIFRFKIENPFEKSVKALAILPVVFFLFSTFKDNVQPQWLLISFVAMAFISFWFWNKQPKNKTFYVLGLIGIGLIFLLRILIAMPSISPLYKDKDFALTAGKLSSEKVVLEKYQEASLFLFYNPQREVAVHRTLGNRKSQYTLWDWEESFNGQTVEYISPWVKSEHSFKGLKNRDYFIKKIENYQTYHLIEIRTDVNNLKFSKDTMILGIIITNGHDRSIEIGPNSLLKMNLNYYQDHQYNVIASTPISSETIELKPFEQEKIQIKIPRIDQNGKFHANFGIHYSPIGTTYVSKVIQIENP</sequence>
<evidence type="ECO:0000259" key="9">
    <source>
        <dbReference type="Pfam" id="PF13231"/>
    </source>
</evidence>
<protein>
    <recommendedName>
        <fullName evidence="9">Glycosyltransferase RgtA/B/C/D-like domain-containing protein</fullName>
    </recommendedName>
</protein>
<evidence type="ECO:0000256" key="5">
    <source>
        <dbReference type="ARBA" id="ARBA00022692"/>
    </source>
</evidence>
<keyword evidence="3" id="KW-0328">Glycosyltransferase</keyword>
<gene>
    <name evidence="10" type="ORF">ABID46_000466</name>
</gene>
<keyword evidence="7 8" id="KW-0472">Membrane</keyword>
<evidence type="ECO:0000256" key="3">
    <source>
        <dbReference type="ARBA" id="ARBA00022676"/>
    </source>
</evidence>
<keyword evidence="2" id="KW-1003">Cell membrane</keyword>
<dbReference type="EMBL" id="JBEPMO010000002">
    <property type="protein sequence ID" value="MET3730907.1"/>
    <property type="molecule type" value="Genomic_DNA"/>
</dbReference>
<feature type="transmembrane region" description="Helical" evidence="8">
    <location>
        <begin position="226"/>
        <end position="249"/>
    </location>
</feature>
<evidence type="ECO:0000256" key="8">
    <source>
        <dbReference type="SAM" id="Phobius"/>
    </source>
</evidence>
<evidence type="ECO:0000313" key="10">
    <source>
        <dbReference type="EMBL" id="MET3730907.1"/>
    </source>
</evidence>
<comment type="subcellular location">
    <subcellularLocation>
        <location evidence="1">Cell membrane</location>
        <topology evidence="1">Multi-pass membrane protein</topology>
    </subcellularLocation>
</comment>
<feature type="transmembrane region" description="Helical" evidence="8">
    <location>
        <begin position="182"/>
        <end position="201"/>
    </location>
</feature>
<feature type="domain" description="Glycosyltransferase RgtA/B/C/D-like" evidence="9">
    <location>
        <begin position="46"/>
        <end position="199"/>
    </location>
</feature>
<dbReference type="InterPro" id="IPR050297">
    <property type="entry name" value="LipidA_mod_glycosyltrf_83"/>
</dbReference>
<dbReference type="InterPro" id="IPR038731">
    <property type="entry name" value="RgtA/B/C-like"/>
</dbReference>
<evidence type="ECO:0000313" key="11">
    <source>
        <dbReference type="Proteomes" id="UP001549146"/>
    </source>
</evidence>
<comment type="caution">
    <text evidence="10">The sequence shown here is derived from an EMBL/GenBank/DDBJ whole genome shotgun (WGS) entry which is preliminary data.</text>
</comment>
<dbReference type="PANTHER" id="PTHR33908">
    <property type="entry name" value="MANNOSYLTRANSFERASE YKCB-RELATED"/>
    <property type="match status" value="1"/>
</dbReference>
<name>A0ABV2LTP0_9FLAO</name>
<accession>A0ABV2LTP0</accession>
<feature type="transmembrane region" description="Helical" evidence="8">
    <location>
        <begin position="142"/>
        <end position="170"/>
    </location>
</feature>
<keyword evidence="11" id="KW-1185">Reference proteome</keyword>
<feature type="transmembrane region" description="Helical" evidence="8">
    <location>
        <begin position="311"/>
        <end position="331"/>
    </location>
</feature>
<dbReference type="Proteomes" id="UP001549146">
    <property type="component" value="Unassembled WGS sequence"/>
</dbReference>
<evidence type="ECO:0000256" key="2">
    <source>
        <dbReference type="ARBA" id="ARBA00022475"/>
    </source>
</evidence>
<evidence type="ECO:0000256" key="7">
    <source>
        <dbReference type="ARBA" id="ARBA00023136"/>
    </source>
</evidence>
<organism evidence="10 11">
    <name type="scientific">Moheibacter stercoris</name>
    <dbReference type="NCBI Taxonomy" id="1628251"/>
    <lineage>
        <taxon>Bacteria</taxon>
        <taxon>Pseudomonadati</taxon>
        <taxon>Bacteroidota</taxon>
        <taxon>Flavobacteriia</taxon>
        <taxon>Flavobacteriales</taxon>
        <taxon>Weeksellaceae</taxon>
        <taxon>Moheibacter</taxon>
    </lineage>
</organism>
<evidence type="ECO:0000256" key="4">
    <source>
        <dbReference type="ARBA" id="ARBA00022679"/>
    </source>
</evidence>
<dbReference type="PANTHER" id="PTHR33908:SF11">
    <property type="entry name" value="MEMBRANE PROTEIN"/>
    <property type="match status" value="1"/>
</dbReference>
<dbReference type="RefSeq" id="WP_354506632.1">
    <property type="nucleotide sequence ID" value="NZ_JBEPMO010000002.1"/>
</dbReference>
<keyword evidence="4" id="KW-0808">Transferase</keyword>
<keyword evidence="5 8" id="KW-0812">Transmembrane</keyword>
<feature type="transmembrane region" description="Helical" evidence="8">
    <location>
        <begin position="99"/>
        <end position="130"/>
    </location>
</feature>
<keyword evidence="6 8" id="KW-1133">Transmembrane helix</keyword>
<evidence type="ECO:0000256" key="6">
    <source>
        <dbReference type="ARBA" id="ARBA00022989"/>
    </source>
</evidence>
<evidence type="ECO:0000256" key="1">
    <source>
        <dbReference type="ARBA" id="ARBA00004651"/>
    </source>
</evidence>